<dbReference type="SMART" id="SM00315">
    <property type="entry name" value="RGS"/>
    <property type="match status" value="1"/>
</dbReference>
<dbReference type="CDD" id="cd07440">
    <property type="entry name" value="RGS"/>
    <property type="match status" value="1"/>
</dbReference>
<dbReference type="InterPro" id="IPR044926">
    <property type="entry name" value="RGS_subdomain_2"/>
</dbReference>
<dbReference type="PANTHER" id="PTHR10845">
    <property type="entry name" value="REGULATOR OF G PROTEIN SIGNALING"/>
    <property type="match status" value="1"/>
</dbReference>
<sequence length="417" mass="48892">MSTIKGRFSFSLEDVLDDASTREHFINYLKRSFNDDCLIFLQECKAYQTLPIESRFSTAQNIINKYIKLDSSNEINISGPLRTSIVEEIDKFSTAQQDVPESLFGNAYYAVMRELKEDAFARYTRSRDFEEFINKKDKTFLSKYVATKRKETILNISQQDFNQKCIHEKDVKLMMRLSEDSHVWDALRKTKLNEKEHSAYTYISNPIKTLDGSKVLLVKYTGLVPYSAERTVNQMMVTSTKKKYWLKGQVKDEFMEYHTFENPDEYAISLSLYSYSMMKLLKPFECVKLNTVVYDTKRRCYMYIMKSTTAYGRHKDMKRSTPMTYLYSVQVNQVAENMCRYNIVLLYYMKKMDHPFVLKMAVSHAPYDVQNGIIAMMKEAESKGFPHEDDNRVSETLQDYLTRNNGGKTWDVSDVVL</sequence>
<dbReference type="Pfam" id="PF00615">
    <property type="entry name" value="RGS"/>
    <property type="match status" value="1"/>
</dbReference>
<evidence type="ECO:0000313" key="3">
    <source>
        <dbReference type="Proteomes" id="UP001431209"/>
    </source>
</evidence>
<dbReference type="PANTHER" id="PTHR10845:SF192">
    <property type="entry name" value="DOUBLE HIT, ISOFORM B"/>
    <property type="match status" value="1"/>
</dbReference>
<evidence type="ECO:0000313" key="2">
    <source>
        <dbReference type="EMBL" id="KAL0487909.1"/>
    </source>
</evidence>
<comment type="caution">
    <text evidence="2">The sequence shown here is derived from an EMBL/GenBank/DDBJ whole genome shotgun (WGS) entry which is preliminary data.</text>
</comment>
<dbReference type="InterPro" id="IPR016137">
    <property type="entry name" value="RGS"/>
</dbReference>
<proteinExistence type="predicted"/>
<dbReference type="Gene3D" id="1.10.167.10">
    <property type="entry name" value="Regulator of G-protein Signalling 4, domain 2"/>
    <property type="match status" value="1"/>
</dbReference>
<name>A0AAW2ZEW2_9EUKA</name>
<reference evidence="2 3" key="1">
    <citation type="submission" date="2024-03" db="EMBL/GenBank/DDBJ databases">
        <title>The Acrasis kona genome and developmental transcriptomes reveal deep origins of eukaryotic multicellular pathways.</title>
        <authorList>
            <person name="Sheikh S."/>
            <person name="Fu C.-J."/>
            <person name="Brown M.W."/>
            <person name="Baldauf S.L."/>
        </authorList>
    </citation>
    <scope>NUCLEOTIDE SEQUENCE [LARGE SCALE GENOMIC DNA]</scope>
    <source>
        <strain evidence="2 3">ATCC MYA-3509</strain>
    </source>
</reference>
<evidence type="ECO:0000259" key="1">
    <source>
        <dbReference type="PROSITE" id="PS50132"/>
    </source>
</evidence>
<dbReference type="InterPro" id="IPR036305">
    <property type="entry name" value="RGS_sf"/>
</dbReference>
<dbReference type="EMBL" id="JAOPGA020001383">
    <property type="protein sequence ID" value="KAL0487909.1"/>
    <property type="molecule type" value="Genomic_DNA"/>
</dbReference>
<gene>
    <name evidence="2" type="ORF">AKO1_008897</name>
</gene>
<accession>A0AAW2ZEW2</accession>
<dbReference type="Proteomes" id="UP001431209">
    <property type="component" value="Unassembled WGS sequence"/>
</dbReference>
<dbReference type="PRINTS" id="PR01301">
    <property type="entry name" value="RGSPROTEIN"/>
</dbReference>
<feature type="domain" description="RGS" evidence="1">
    <location>
        <begin position="11"/>
        <end position="133"/>
    </location>
</feature>
<organism evidence="2 3">
    <name type="scientific">Acrasis kona</name>
    <dbReference type="NCBI Taxonomy" id="1008807"/>
    <lineage>
        <taxon>Eukaryota</taxon>
        <taxon>Discoba</taxon>
        <taxon>Heterolobosea</taxon>
        <taxon>Tetramitia</taxon>
        <taxon>Eutetramitia</taxon>
        <taxon>Acrasidae</taxon>
        <taxon>Acrasis</taxon>
    </lineage>
</organism>
<protein>
    <submittedName>
        <fullName evidence="2">Regulator of G-protein signaling</fullName>
    </submittedName>
</protein>
<dbReference type="AlphaFoldDB" id="A0AAW2ZEW2"/>
<keyword evidence="3" id="KW-1185">Reference proteome</keyword>
<dbReference type="PROSITE" id="PS50132">
    <property type="entry name" value="RGS"/>
    <property type="match status" value="1"/>
</dbReference>
<dbReference type="SUPFAM" id="SSF48097">
    <property type="entry name" value="Regulator of G-protein signaling, RGS"/>
    <property type="match status" value="1"/>
</dbReference>